<dbReference type="Proteomes" id="UP001054945">
    <property type="component" value="Unassembled WGS sequence"/>
</dbReference>
<dbReference type="AlphaFoldDB" id="A0AAV4W7R1"/>
<protein>
    <submittedName>
        <fullName evidence="1">Uncharacterized protein</fullName>
    </submittedName>
</protein>
<gene>
    <name evidence="1" type="ORF">CEXT_631771</name>
</gene>
<evidence type="ECO:0000313" key="1">
    <source>
        <dbReference type="EMBL" id="GIY78234.1"/>
    </source>
</evidence>
<dbReference type="EMBL" id="BPLR01015732">
    <property type="protein sequence ID" value="GIY78234.1"/>
    <property type="molecule type" value="Genomic_DNA"/>
</dbReference>
<proteinExistence type="predicted"/>
<sequence>MEISNCQFCNVYATNLEIHYCKNFGNKRRQCNATIPQNSDGNLAQNIDLRTEQQLHYEARSSPMNEINISRQQSILSNIHQPIYCKETKATEIVSQYSVANMYGSNPETSDILFPAMHPFQENEPNSTHLQLPSEASKVFINQNLQNFHPSNSEQPPNNSMSIAEPGFLPGFQETFAQRNATINPRAQPSNASPQMALLEISRTNEMSPFSSLCANFGETDSTLTNRISQFPETSVETPILTTQNAQYNPMGPIPQPDSIHETESFSSFDPLICDNHSKNRLTSGNSLCGNRESNILNLYETGNTHYFTDYISIPSTSQVSVQNRESHAAKLCAVKINEDKNTSKISMGMIFVMEWTIVFPILQAPFTLNSVILDVE</sequence>
<evidence type="ECO:0000313" key="2">
    <source>
        <dbReference type="Proteomes" id="UP001054945"/>
    </source>
</evidence>
<name>A0AAV4W7R1_CAEEX</name>
<organism evidence="1 2">
    <name type="scientific">Caerostris extrusa</name>
    <name type="common">Bark spider</name>
    <name type="synonym">Caerostris bankana</name>
    <dbReference type="NCBI Taxonomy" id="172846"/>
    <lineage>
        <taxon>Eukaryota</taxon>
        <taxon>Metazoa</taxon>
        <taxon>Ecdysozoa</taxon>
        <taxon>Arthropoda</taxon>
        <taxon>Chelicerata</taxon>
        <taxon>Arachnida</taxon>
        <taxon>Araneae</taxon>
        <taxon>Araneomorphae</taxon>
        <taxon>Entelegynae</taxon>
        <taxon>Araneoidea</taxon>
        <taxon>Araneidae</taxon>
        <taxon>Caerostris</taxon>
    </lineage>
</organism>
<comment type="caution">
    <text evidence="1">The sequence shown here is derived from an EMBL/GenBank/DDBJ whole genome shotgun (WGS) entry which is preliminary data.</text>
</comment>
<accession>A0AAV4W7R1</accession>
<reference evidence="1 2" key="1">
    <citation type="submission" date="2021-06" db="EMBL/GenBank/DDBJ databases">
        <title>Caerostris extrusa draft genome.</title>
        <authorList>
            <person name="Kono N."/>
            <person name="Arakawa K."/>
        </authorList>
    </citation>
    <scope>NUCLEOTIDE SEQUENCE [LARGE SCALE GENOMIC DNA]</scope>
</reference>
<keyword evidence="2" id="KW-1185">Reference proteome</keyword>